<dbReference type="NCBIfam" id="TIGR00813">
    <property type="entry name" value="sss"/>
    <property type="match status" value="1"/>
</dbReference>
<evidence type="ECO:0000256" key="6">
    <source>
        <dbReference type="RuleBase" id="RU362091"/>
    </source>
</evidence>
<reference evidence="8 9" key="1">
    <citation type="submission" date="2017-05" db="EMBL/GenBank/DDBJ databases">
        <title>Butyricicoccus porcorum sp. nov. a butyrate-producing bacterium from the swine intestinal tract.</title>
        <authorList>
            <person name="Trachsel J."/>
            <person name="Humphrey S."/>
            <person name="Allen H.K."/>
        </authorList>
    </citation>
    <scope>NUCLEOTIDE SEQUENCE [LARGE SCALE GENOMIC DNA]</scope>
    <source>
        <strain evidence="8">BB10</strain>
    </source>
</reference>
<sequence>MREKSTLKGEKILSFFSSTPWIIITFLFFTIMVAVVAALKTKDENLESAEGYFLAGRGLPGIVIAGSLLLTNLSAEQLVGTNGQGWASNMSPIGWEVGSLFTLFALAYWFLPTYLKMGTTTMPQLMEQRFGRNTRTMFSLIVVVMYSILNLPVILYSGAVVFENIFNVSGMLGSSKFAAVAILCVIIGIIGGCYAIFGGLKAVAVSDTINGIGLIIGGLMIPFLALSLLGQETSGGGMLAGIQYMIDTEPAKLNAWAEWDAGEPALPWPLIFTGMFFNNLYWWCCNQSFVQRSLAAKSLKEGQKGAIFCGFLKTLGFFYLVLPGVIAHFLPSIQDKIAAAGDSAIDFAYPALVSAVVPKPVMGFFAAVLFGAILSSFNSVLNSASTMFTLDLFKPVICPGRTDAFYVKVAKIYGTIAGIIAIIISPFVMYANGITTFLNSMSQFVSLPILFTVLGAIVFRRVPRYTPFLITIFHVICYGAFMLIQPTYEIVGGSSEPIHYLYAMAVLFVIELLIMLYLNHFKGVEEWEAPNAGVVDMTPWKYRHVVCIIGAIIAIGIYILFSPIGIAA</sequence>
<comment type="caution">
    <text evidence="8">The sequence shown here is derived from an EMBL/GenBank/DDBJ whole genome shotgun (WGS) entry which is preliminary data.</text>
</comment>
<name>A0A252F1P6_9FIRM</name>
<feature type="transmembrane region" description="Helical" evidence="7">
    <location>
        <begin position="545"/>
        <end position="566"/>
    </location>
</feature>
<accession>A0A252F1P6</accession>
<feature type="transmembrane region" description="Helical" evidence="7">
    <location>
        <begin position="305"/>
        <end position="326"/>
    </location>
</feature>
<gene>
    <name evidence="8" type="ORF">CBW42_11175</name>
</gene>
<evidence type="ECO:0000256" key="7">
    <source>
        <dbReference type="SAM" id="Phobius"/>
    </source>
</evidence>
<feature type="transmembrane region" description="Helical" evidence="7">
    <location>
        <begin position="266"/>
        <end position="284"/>
    </location>
</feature>
<proteinExistence type="inferred from homology"/>
<evidence type="ECO:0000256" key="1">
    <source>
        <dbReference type="ARBA" id="ARBA00004141"/>
    </source>
</evidence>
<comment type="similarity">
    <text evidence="2 6">Belongs to the sodium:solute symporter (SSF) (TC 2.A.21) family.</text>
</comment>
<keyword evidence="3 7" id="KW-0812">Transmembrane</keyword>
<dbReference type="Gene3D" id="1.20.1730.10">
    <property type="entry name" value="Sodium/glucose cotransporter"/>
    <property type="match status" value="1"/>
</dbReference>
<evidence type="ECO:0000256" key="2">
    <source>
        <dbReference type="ARBA" id="ARBA00006434"/>
    </source>
</evidence>
<dbReference type="InterPro" id="IPR038377">
    <property type="entry name" value="Na/Glc_symporter_sf"/>
</dbReference>
<feature type="transmembrane region" description="Helical" evidence="7">
    <location>
        <begin position="412"/>
        <end position="431"/>
    </location>
</feature>
<feature type="transmembrane region" description="Helical" evidence="7">
    <location>
        <begin position="361"/>
        <end position="381"/>
    </location>
</feature>
<dbReference type="CDD" id="cd10328">
    <property type="entry name" value="SLC5sbd_YidK"/>
    <property type="match status" value="1"/>
</dbReference>
<dbReference type="GO" id="GO:0005412">
    <property type="term" value="F:D-glucose:sodium symporter activity"/>
    <property type="evidence" value="ECO:0007669"/>
    <property type="project" value="TreeGrafter"/>
</dbReference>
<feature type="transmembrane region" description="Helical" evidence="7">
    <location>
        <begin position="20"/>
        <end position="39"/>
    </location>
</feature>
<dbReference type="AlphaFoldDB" id="A0A252F1P6"/>
<keyword evidence="9" id="KW-1185">Reference proteome</keyword>
<feature type="transmembrane region" description="Helical" evidence="7">
    <location>
        <begin position="437"/>
        <end position="459"/>
    </location>
</feature>
<organism evidence="8 9">
    <name type="scientific">Butyricicoccus porcorum</name>
    <dbReference type="NCBI Taxonomy" id="1945634"/>
    <lineage>
        <taxon>Bacteria</taxon>
        <taxon>Bacillati</taxon>
        <taxon>Bacillota</taxon>
        <taxon>Clostridia</taxon>
        <taxon>Eubacteriales</taxon>
        <taxon>Butyricicoccaceae</taxon>
        <taxon>Butyricicoccus</taxon>
    </lineage>
</organism>
<dbReference type="OrthoDB" id="9766407at2"/>
<dbReference type="Pfam" id="PF00474">
    <property type="entry name" value="SSF"/>
    <property type="match status" value="1"/>
</dbReference>
<feature type="transmembrane region" description="Helical" evidence="7">
    <location>
        <begin position="136"/>
        <end position="157"/>
    </location>
</feature>
<comment type="subcellular location">
    <subcellularLocation>
        <location evidence="1">Membrane</location>
        <topology evidence="1">Multi-pass membrane protein</topology>
    </subcellularLocation>
</comment>
<dbReference type="GO" id="GO:0005886">
    <property type="term" value="C:plasma membrane"/>
    <property type="evidence" value="ECO:0007669"/>
    <property type="project" value="TreeGrafter"/>
</dbReference>
<dbReference type="InterPro" id="IPR001734">
    <property type="entry name" value="Na/solute_symporter"/>
</dbReference>
<keyword evidence="5 7" id="KW-0472">Membrane</keyword>
<evidence type="ECO:0000256" key="4">
    <source>
        <dbReference type="ARBA" id="ARBA00022989"/>
    </source>
</evidence>
<dbReference type="NCBIfam" id="NF007790">
    <property type="entry name" value="PRK10484.1"/>
    <property type="match status" value="1"/>
</dbReference>
<dbReference type="PROSITE" id="PS50283">
    <property type="entry name" value="NA_SOLUT_SYMP_3"/>
    <property type="match status" value="1"/>
</dbReference>
<evidence type="ECO:0000313" key="8">
    <source>
        <dbReference type="EMBL" id="OUM19718.1"/>
    </source>
</evidence>
<feature type="transmembrane region" description="Helical" evidence="7">
    <location>
        <begin position="209"/>
        <end position="229"/>
    </location>
</feature>
<feature type="transmembrane region" description="Helical" evidence="7">
    <location>
        <begin position="51"/>
        <end position="73"/>
    </location>
</feature>
<feature type="transmembrane region" description="Helical" evidence="7">
    <location>
        <begin position="93"/>
        <end position="115"/>
    </location>
</feature>
<feature type="transmembrane region" description="Helical" evidence="7">
    <location>
        <begin position="177"/>
        <end position="197"/>
    </location>
</feature>
<feature type="transmembrane region" description="Helical" evidence="7">
    <location>
        <begin position="466"/>
        <end position="488"/>
    </location>
</feature>
<dbReference type="PANTHER" id="PTHR11819:SF195">
    <property type="entry name" value="SODIUM_GLUCOSE COTRANSPORTER 4"/>
    <property type="match status" value="1"/>
</dbReference>
<dbReference type="EMBL" id="NHOC01000010">
    <property type="protein sequence ID" value="OUM19718.1"/>
    <property type="molecule type" value="Genomic_DNA"/>
</dbReference>
<evidence type="ECO:0000256" key="5">
    <source>
        <dbReference type="ARBA" id="ARBA00023136"/>
    </source>
</evidence>
<protein>
    <submittedName>
        <fullName evidence="8">Solute:sodium symporter family transporter</fullName>
    </submittedName>
</protein>
<evidence type="ECO:0000256" key="3">
    <source>
        <dbReference type="ARBA" id="ARBA00022692"/>
    </source>
</evidence>
<keyword evidence="4 7" id="KW-1133">Transmembrane helix</keyword>
<dbReference type="PANTHER" id="PTHR11819">
    <property type="entry name" value="SOLUTE CARRIER FAMILY 5"/>
    <property type="match status" value="1"/>
</dbReference>
<evidence type="ECO:0000313" key="9">
    <source>
        <dbReference type="Proteomes" id="UP000194903"/>
    </source>
</evidence>
<feature type="transmembrane region" description="Helical" evidence="7">
    <location>
        <begin position="500"/>
        <end position="518"/>
    </location>
</feature>
<dbReference type="Proteomes" id="UP000194903">
    <property type="component" value="Unassembled WGS sequence"/>
</dbReference>